<dbReference type="Proteomes" id="UP000054995">
    <property type="component" value="Unassembled WGS sequence"/>
</dbReference>
<evidence type="ECO:0000313" key="2">
    <source>
        <dbReference type="Proteomes" id="UP000054995"/>
    </source>
</evidence>
<protein>
    <submittedName>
        <fullName evidence="1">Uncharacterized protein</fullName>
    </submittedName>
</protein>
<reference evidence="1 2" key="1">
    <citation type="submission" date="2015-01" db="EMBL/GenBank/DDBJ databases">
        <title>Evolution of Trichinella species and genotypes.</title>
        <authorList>
            <person name="Korhonen P.K."/>
            <person name="Edoardo P."/>
            <person name="Giuseppe L.R."/>
            <person name="Gasser R.B."/>
        </authorList>
    </citation>
    <scope>NUCLEOTIDE SEQUENCE [LARGE SCALE GENOMIC DNA]</scope>
    <source>
        <strain evidence="1">ISS470</strain>
    </source>
</reference>
<name>A0A0V1DND5_TRIPS</name>
<dbReference type="EMBL" id="JYDT01002695">
    <property type="protein sequence ID" value="KRY63081.1"/>
    <property type="molecule type" value="Genomic_DNA"/>
</dbReference>
<comment type="caution">
    <text evidence="1">The sequence shown here is derived from an EMBL/GenBank/DDBJ whole genome shotgun (WGS) entry which is preliminary data.</text>
</comment>
<dbReference type="AlphaFoldDB" id="A0A0V1DND5"/>
<organism evidence="1 2">
    <name type="scientific">Trichinella pseudospiralis</name>
    <name type="common">Parasitic roundworm</name>
    <dbReference type="NCBI Taxonomy" id="6337"/>
    <lineage>
        <taxon>Eukaryota</taxon>
        <taxon>Metazoa</taxon>
        <taxon>Ecdysozoa</taxon>
        <taxon>Nematoda</taxon>
        <taxon>Enoplea</taxon>
        <taxon>Dorylaimia</taxon>
        <taxon>Trichinellida</taxon>
        <taxon>Trichinellidae</taxon>
        <taxon>Trichinella</taxon>
    </lineage>
</organism>
<accession>A0A0V1DND5</accession>
<proteinExistence type="predicted"/>
<sequence length="51" mass="5627">MPTKSRDIRFTGLLAAGFIRQDLPFKNCNVANILQALFQNLISVAALNSMC</sequence>
<evidence type="ECO:0000313" key="1">
    <source>
        <dbReference type="EMBL" id="KRY63081.1"/>
    </source>
</evidence>
<keyword evidence="2" id="KW-1185">Reference proteome</keyword>
<gene>
    <name evidence="1" type="ORF">T4D_12467</name>
</gene>